<dbReference type="OrthoDB" id="6426998at2759"/>
<protein>
    <submittedName>
        <fullName evidence="3">Uncharacterized protein</fullName>
    </submittedName>
</protein>
<evidence type="ECO:0000256" key="1">
    <source>
        <dbReference type="SAM" id="MobiDB-lite"/>
    </source>
</evidence>
<keyword evidence="2" id="KW-0812">Transmembrane</keyword>
<evidence type="ECO:0000313" key="4">
    <source>
        <dbReference type="Proteomes" id="UP000887116"/>
    </source>
</evidence>
<evidence type="ECO:0000313" key="3">
    <source>
        <dbReference type="EMBL" id="GFR31305.1"/>
    </source>
</evidence>
<proteinExistence type="predicted"/>
<keyword evidence="4" id="KW-1185">Reference proteome</keyword>
<keyword evidence="2" id="KW-1133">Transmembrane helix</keyword>
<dbReference type="EMBL" id="BMAO01039418">
    <property type="protein sequence ID" value="GFR31305.1"/>
    <property type="molecule type" value="Genomic_DNA"/>
</dbReference>
<name>A0A8X6JDH5_TRICU</name>
<feature type="transmembrane region" description="Helical" evidence="2">
    <location>
        <begin position="6"/>
        <end position="27"/>
    </location>
</feature>
<organism evidence="3 4">
    <name type="scientific">Trichonephila clavata</name>
    <name type="common">Joro spider</name>
    <name type="synonym">Nephila clavata</name>
    <dbReference type="NCBI Taxonomy" id="2740835"/>
    <lineage>
        <taxon>Eukaryota</taxon>
        <taxon>Metazoa</taxon>
        <taxon>Ecdysozoa</taxon>
        <taxon>Arthropoda</taxon>
        <taxon>Chelicerata</taxon>
        <taxon>Arachnida</taxon>
        <taxon>Araneae</taxon>
        <taxon>Araneomorphae</taxon>
        <taxon>Entelegynae</taxon>
        <taxon>Araneoidea</taxon>
        <taxon>Nephilidae</taxon>
        <taxon>Trichonephila</taxon>
    </lineage>
</organism>
<evidence type="ECO:0000256" key="2">
    <source>
        <dbReference type="SAM" id="Phobius"/>
    </source>
</evidence>
<comment type="caution">
    <text evidence="3">The sequence shown here is derived from an EMBL/GenBank/DDBJ whole genome shotgun (WGS) entry which is preliminary data.</text>
</comment>
<feature type="region of interest" description="Disordered" evidence="1">
    <location>
        <begin position="56"/>
        <end position="102"/>
    </location>
</feature>
<dbReference type="AlphaFoldDB" id="A0A8X6JDH5"/>
<dbReference type="Proteomes" id="UP000887116">
    <property type="component" value="Unassembled WGS sequence"/>
</dbReference>
<keyword evidence="2" id="KW-0472">Membrane</keyword>
<gene>
    <name evidence="3" type="ORF">TNCT_515721</name>
</gene>
<reference evidence="3" key="1">
    <citation type="submission" date="2020-07" db="EMBL/GenBank/DDBJ databases">
        <title>Multicomponent nature underlies the extraordinary mechanical properties of spider dragline silk.</title>
        <authorList>
            <person name="Kono N."/>
            <person name="Nakamura H."/>
            <person name="Mori M."/>
            <person name="Yoshida Y."/>
            <person name="Ohtoshi R."/>
            <person name="Malay A.D."/>
            <person name="Moran D.A.P."/>
            <person name="Tomita M."/>
            <person name="Numata K."/>
            <person name="Arakawa K."/>
        </authorList>
    </citation>
    <scope>NUCLEOTIDE SEQUENCE</scope>
</reference>
<feature type="compositionally biased region" description="Low complexity" evidence="1">
    <location>
        <begin position="67"/>
        <end position="79"/>
    </location>
</feature>
<accession>A0A8X6JDH5</accession>
<sequence length="102" mass="11638">MMWNLITGVIILVVFIFVCCFGFLKVVHENTVNSGIRRSLRHVSTPQNNERILERLSENRRRNATQESVSSEDVTDTSSMKSITLPSYEDLQPPSYDVAVHL</sequence>